<keyword evidence="4" id="KW-1185">Reference proteome</keyword>
<evidence type="ECO:0000313" key="4">
    <source>
        <dbReference type="Proteomes" id="UP000008792"/>
    </source>
</evidence>
<feature type="compositionally biased region" description="Polar residues" evidence="2">
    <location>
        <begin position="646"/>
        <end position="663"/>
    </location>
</feature>
<dbReference type="InParanoid" id="B4LK75"/>
<feature type="region of interest" description="Disordered" evidence="2">
    <location>
        <begin position="622"/>
        <end position="683"/>
    </location>
</feature>
<feature type="compositionally biased region" description="Basic residues" evidence="2">
    <location>
        <begin position="636"/>
        <end position="645"/>
    </location>
</feature>
<evidence type="ECO:0000256" key="2">
    <source>
        <dbReference type="SAM" id="MobiDB-lite"/>
    </source>
</evidence>
<gene>
    <name evidence="3" type="primary">Dvir\GJ21601</name>
    <name evidence="3" type="ORF">Dvir_GJ21601</name>
</gene>
<keyword evidence="1" id="KW-0175">Coiled coil</keyword>
<feature type="coiled-coil region" evidence="1">
    <location>
        <begin position="346"/>
        <end position="379"/>
    </location>
</feature>
<protein>
    <recommendedName>
        <fullName evidence="5">Trichohyalin-plectin-homology domain-containing protein</fullName>
    </recommendedName>
</protein>
<reference evidence="3 4" key="1">
    <citation type="journal article" date="2007" name="Nature">
        <title>Evolution of genes and genomes on the Drosophila phylogeny.</title>
        <authorList>
            <consortium name="Drosophila 12 Genomes Consortium"/>
            <person name="Clark A.G."/>
            <person name="Eisen M.B."/>
            <person name="Smith D.R."/>
            <person name="Bergman C.M."/>
            <person name="Oliver B."/>
            <person name="Markow T.A."/>
            <person name="Kaufman T.C."/>
            <person name="Kellis M."/>
            <person name="Gelbart W."/>
            <person name="Iyer V.N."/>
            <person name="Pollard D.A."/>
            <person name="Sackton T.B."/>
            <person name="Larracuente A.M."/>
            <person name="Singh N.D."/>
            <person name="Abad J.P."/>
            <person name="Abt D.N."/>
            <person name="Adryan B."/>
            <person name="Aguade M."/>
            <person name="Akashi H."/>
            <person name="Anderson W.W."/>
            <person name="Aquadro C.F."/>
            <person name="Ardell D.H."/>
            <person name="Arguello R."/>
            <person name="Artieri C.G."/>
            <person name="Barbash D.A."/>
            <person name="Barker D."/>
            <person name="Barsanti P."/>
            <person name="Batterham P."/>
            <person name="Batzoglou S."/>
            <person name="Begun D."/>
            <person name="Bhutkar A."/>
            <person name="Blanco E."/>
            <person name="Bosak S.A."/>
            <person name="Bradley R.K."/>
            <person name="Brand A.D."/>
            <person name="Brent M.R."/>
            <person name="Brooks A.N."/>
            <person name="Brown R.H."/>
            <person name="Butlin R.K."/>
            <person name="Caggese C."/>
            <person name="Calvi B.R."/>
            <person name="Bernardo de Carvalho A."/>
            <person name="Caspi A."/>
            <person name="Castrezana S."/>
            <person name="Celniker S.E."/>
            <person name="Chang J.L."/>
            <person name="Chapple C."/>
            <person name="Chatterji S."/>
            <person name="Chinwalla A."/>
            <person name="Civetta A."/>
            <person name="Clifton S.W."/>
            <person name="Comeron J.M."/>
            <person name="Costello J.C."/>
            <person name="Coyne J.A."/>
            <person name="Daub J."/>
            <person name="David R.G."/>
            <person name="Delcher A.L."/>
            <person name="Delehaunty K."/>
            <person name="Do C.B."/>
            <person name="Ebling H."/>
            <person name="Edwards K."/>
            <person name="Eickbush T."/>
            <person name="Evans J.D."/>
            <person name="Filipski A."/>
            <person name="Findeiss S."/>
            <person name="Freyhult E."/>
            <person name="Fulton L."/>
            <person name="Fulton R."/>
            <person name="Garcia A.C."/>
            <person name="Gardiner A."/>
            <person name="Garfield D.A."/>
            <person name="Garvin B.E."/>
            <person name="Gibson G."/>
            <person name="Gilbert D."/>
            <person name="Gnerre S."/>
            <person name="Godfrey J."/>
            <person name="Good R."/>
            <person name="Gotea V."/>
            <person name="Gravely B."/>
            <person name="Greenberg A.J."/>
            <person name="Griffiths-Jones S."/>
            <person name="Gross S."/>
            <person name="Guigo R."/>
            <person name="Gustafson E.A."/>
            <person name="Haerty W."/>
            <person name="Hahn M.W."/>
            <person name="Halligan D.L."/>
            <person name="Halpern A.L."/>
            <person name="Halter G.M."/>
            <person name="Han M.V."/>
            <person name="Heger A."/>
            <person name="Hillier L."/>
            <person name="Hinrichs A.S."/>
            <person name="Holmes I."/>
            <person name="Hoskins R.A."/>
            <person name="Hubisz M.J."/>
            <person name="Hultmark D."/>
            <person name="Huntley M.A."/>
            <person name="Jaffe D.B."/>
            <person name="Jagadeeshan S."/>
            <person name="Jeck W.R."/>
            <person name="Johnson J."/>
            <person name="Jones C.D."/>
            <person name="Jordan W.C."/>
            <person name="Karpen G.H."/>
            <person name="Kataoka E."/>
            <person name="Keightley P.D."/>
            <person name="Kheradpour P."/>
            <person name="Kirkness E.F."/>
            <person name="Koerich L.B."/>
            <person name="Kristiansen K."/>
            <person name="Kudrna D."/>
            <person name="Kulathinal R.J."/>
            <person name="Kumar S."/>
            <person name="Kwok R."/>
            <person name="Lander E."/>
            <person name="Langley C.H."/>
            <person name="Lapoint R."/>
            <person name="Lazzaro B.P."/>
            <person name="Lee S.J."/>
            <person name="Levesque L."/>
            <person name="Li R."/>
            <person name="Lin C.F."/>
            <person name="Lin M.F."/>
            <person name="Lindblad-Toh K."/>
            <person name="Llopart A."/>
            <person name="Long M."/>
            <person name="Low L."/>
            <person name="Lozovsky E."/>
            <person name="Lu J."/>
            <person name="Luo M."/>
            <person name="Machado C.A."/>
            <person name="Makalowski W."/>
            <person name="Marzo M."/>
            <person name="Matsuda M."/>
            <person name="Matzkin L."/>
            <person name="McAllister B."/>
            <person name="McBride C.S."/>
            <person name="McKernan B."/>
            <person name="McKernan K."/>
            <person name="Mendez-Lago M."/>
            <person name="Minx P."/>
            <person name="Mollenhauer M.U."/>
            <person name="Montooth K."/>
            <person name="Mount S.M."/>
            <person name="Mu X."/>
            <person name="Myers E."/>
            <person name="Negre B."/>
            <person name="Newfeld S."/>
            <person name="Nielsen R."/>
            <person name="Noor M.A."/>
            <person name="O'Grady P."/>
            <person name="Pachter L."/>
            <person name="Papaceit M."/>
            <person name="Parisi M.J."/>
            <person name="Parisi M."/>
            <person name="Parts L."/>
            <person name="Pedersen J.S."/>
            <person name="Pesole G."/>
            <person name="Phillippy A.M."/>
            <person name="Ponting C.P."/>
            <person name="Pop M."/>
            <person name="Porcelli D."/>
            <person name="Powell J.R."/>
            <person name="Prohaska S."/>
            <person name="Pruitt K."/>
            <person name="Puig M."/>
            <person name="Quesneville H."/>
            <person name="Ram K.R."/>
            <person name="Rand D."/>
            <person name="Rasmussen M.D."/>
            <person name="Reed L.K."/>
            <person name="Reenan R."/>
            <person name="Reily A."/>
            <person name="Remington K.A."/>
            <person name="Rieger T.T."/>
            <person name="Ritchie M.G."/>
            <person name="Robin C."/>
            <person name="Rogers Y.H."/>
            <person name="Rohde C."/>
            <person name="Rozas J."/>
            <person name="Rubenfield M.J."/>
            <person name="Ruiz A."/>
            <person name="Russo S."/>
            <person name="Salzberg S.L."/>
            <person name="Sanchez-Gracia A."/>
            <person name="Saranga D.J."/>
            <person name="Sato H."/>
            <person name="Schaeffer S.W."/>
            <person name="Schatz M.C."/>
            <person name="Schlenke T."/>
            <person name="Schwartz R."/>
            <person name="Segarra C."/>
            <person name="Singh R.S."/>
            <person name="Sirot L."/>
            <person name="Sirota M."/>
            <person name="Sisneros N.B."/>
            <person name="Smith C.D."/>
            <person name="Smith T.F."/>
            <person name="Spieth J."/>
            <person name="Stage D.E."/>
            <person name="Stark A."/>
            <person name="Stephan W."/>
            <person name="Strausberg R.L."/>
            <person name="Strempel S."/>
            <person name="Sturgill D."/>
            <person name="Sutton G."/>
            <person name="Sutton G.G."/>
            <person name="Tao W."/>
            <person name="Teichmann S."/>
            <person name="Tobari Y.N."/>
            <person name="Tomimura Y."/>
            <person name="Tsolas J.M."/>
            <person name="Valente V.L."/>
            <person name="Venter E."/>
            <person name="Venter J.C."/>
            <person name="Vicario S."/>
            <person name="Vieira F.G."/>
            <person name="Vilella A.J."/>
            <person name="Villasante A."/>
            <person name="Walenz B."/>
            <person name="Wang J."/>
            <person name="Wasserman M."/>
            <person name="Watts T."/>
            <person name="Wilson D."/>
            <person name="Wilson R.K."/>
            <person name="Wing R.A."/>
            <person name="Wolfner M.F."/>
            <person name="Wong A."/>
            <person name="Wong G.K."/>
            <person name="Wu C.I."/>
            <person name="Wu G."/>
            <person name="Yamamoto D."/>
            <person name="Yang H.P."/>
            <person name="Yang S.P."/>
            <person name="Yorke J.A."/>
            <person name="Yoshida K."/>
            <person name="Zdobnov E."/>
            <person name="Zhang P."/>
            <person name="Zhang Y."/>
            <person name="Zimin A.V."/>
            <person name="Baldwin J."/>
            <person name="Abdouelleil A."/>
            <person name="Abdulkadir J."/>
            <person name="Abebe A."/>
            <person name="Abera B."/>
            <person name="Abreu J."/>
            <person name="Acer S.C."/>
            <person name="Aftuck L."/>
            <person name="Alexander A."/>
            <person name="An P."/>
            <person name="Anderson E."/>
            <person name="Anderson S."/>
            <person name="Arachi H."/>
            <person name="Azer M."/>
            <person name="Bachantsang P."/>
            <person name="Barry A."/>
            <person name="Bayul T."/>
            <person name="Berlin A."/>
            <person name="Bessette D."/>
            <person name="Bloom T."/>
            <person name="Blye J."/>
            <person name="Boguslavskiy L."/>
            <person name="Bonnet C."/>
            <person name="Boukhgalter B."/>
            <person name="Bourzgui I."/>
            <person name="Brown A."/>
            <person name="Cahill P."/>
            <person name="Channer S."/>
            <person name="Cheshatsang Y."/>
            <person name="Chuda L."/>
            <person name="Citroen M."/>
            <person name="Collymore A."/>
            <person name="Cooke P."/>
            <person name="Costello M."/>
            <person name="D'Aco K."/>
            <person name="Daza R."/>
            <person name="De Haan G."/>
            <person name="DeGray S."/>
            <person name="DeMaso C."/>
            <person name="Dhargay N."/>
            <person name="Dooley K."/>
            <person name="Dooley E."/>
            <person name="Doricent M."/>
            <person name="Dorje P."/>
            <person name="Dorjee K."/>
            <person name="Dupes A."/>
            <person name="Elong R."/>
            <person name="Falk J."/>
            <person name="Farina A."/>
            <person name="Faro S."/>
            <person name="Ferguson D."/>
            <person name="Fisher S."/>
            <person name="Foley C.D."/>
            <person name="Franke A."/>
            <person name="Friedrich D."/>
            <person name="Gadbois L."/>
            <person name="Gearin G."/>
            <person name="Gearin C.R."/>
            <person name="Giannoukos G."/>
            <person name="Goode T."/>
            <person name="Graham J."/>
            <person name="Grandbois E."/>
            <person name="Grewal S."/>
            <person name="Gyaltsen K."/>
            <person name="Hafez N."/>
            <person name="Hagos B."/>
            <person name="Hall J."/>
            <person name="Henson C."/>
            <person name="Hollinger A."/>
            <person name="Honan T."/>
            <person name="Huard M.D."/>
            <person name="Hughes L."/>
            <person name="Hurhula B."/>
            <person name="Husby M.E."/>
            <person name="Kamat A."/>
            <person name="Kanga B."/>
            <person name="Kashin S."/>
            <person name="Khazanovich D."/>
            <person name="Kisner P."/>
            <person name="Lance K."/>
            <person name="Lara M."/>
            <person name="Lee W."/>
            <person name="Lennon N."/>
            <person name="Letendre F."/>
            <person name="LeVine R."/>
            <person name="Lipovsky A."/>
            <person name="Liu X."/>
            <person name="Liu J."/>
            <person name="Liu S."/>
            <person name="Lokyitsang T."/>
            <person name="Lokyitsang Y."/>
            <person name="Lubonja R."/>
            <person name="Lui A."/>
            <person name="MacDonald P."/>
            <person name="Magnisalis V."/>
            <person name="Maru K."/>
            <person name="Matthews C."/>
            <person name="McCusker W."/>
            <person name="McDonough S."/>
            <person name="Mehta T."/>
            <person name="Meldrim J."/>
            <person name="Meneus L."/>
            <person name="Mihai O."/>
            <person name="Mihalev A."/>
            <person name="Mihova T."/>
            <person name="Mittelman R."/>
            <person name="Mlenga V."/>
            <person name="Montmayeur A."/>
            <person name="Mulrain L."/>
            <person name="Navidi A."/>
            <person name="Naylor J."/>
            <person name="Negash T."/>
            <person name="Nguyen T."/>
            <person name="Nguyen N."/>
            <person name="Nicol R."/>
            <person name="Norbu C."/>
            <person name="Norbu N."/>
            <person name="Novod N."/>
            <person name="O'Neill B."/>
            <person name="Osman S."/>
            <person name="Markiewicz E."/>
            <person name="Oyono O.L."/>
            <person name="Patti C."/>
            <person name="Phunkhang P."/>
            <person name="Pierre F."/>
            <person name="Priest M."/>
            <person name="Raghuraman S."/>
            <person name="Rege F."/>
            <person name="Reyes R."/>
            <person name="Rise C."/>
            <person name="Rogov P."/>
            <person name="Ross K."/>
            <person name="Ryan E."/>
            <person name="Settipalli S."/>
            <person name="Shea T."/>
            <person name="Sherpa N."/>
            <person name="Shi L."/>
            <person name="Shih D."/>
            <person name="Sparrow T."/>
            <person name="Spaulding J."/>
            <person name="Stalker J."/>
            <person name="Stange-Thomann N."/>
            <person name="Stavropoulos S."/>
            <person name="Stone C."/>
            <person name="Strader C."/>
            <person name="Tesfaye S."/>
            <person name="Thomson T."/>
            <person name="Thoulutsang Y."/>
            <person name="Thoulutsang D."/>
            <person name="Topham K."/>
            <person name="Topping I."/>
            <person name="Tsamla T."/>
            <person name="Vassiliev H."/>
            <person name="Vo A."/>
            <person name="Wangchuk T."/>
            <person name="Wangdi T."/>
            <person name="Weiand M."/>
            <person name="Wilkinson J."/>
            <person name="Wilson A."/>
            <person name="Yadav S."/>
            <person name="Young G."/>
            <person name="Yu Q."/>
            <person name="Zembek L."/>
            <person name="Zhong D."/>
            <person name="Zimmer A."/>
            <person name="Zwirko Z."/>
            <person name="Jaffe D.B."/>
            <person name="Alvarez P."/>
            <person name="Brockman W."/>
            <person name="Butler J."/>
            <person name="Chin C."/>
            <person name="Gnerre S."/>
            <person name="Grabherr M."/>
            <person name="Kleber M."/>
            <person name="Mauceli E."/>
            <person name="MacCallum I."/>
        </authorList>
    </citation>
    <scope>NUCLEOTIDE SEQUENCE [LARGE SCALE GENOMIC DNA]</scope>
    <source>
        <strain evidence="4">Tucson 15010-1051.87</strain>
    </source>
</reference>
<dbReference type="Proteomes" id="UP000008792">
    <property type="component" value="Unassembled WGS sequence"/>
</dbReference>
<dbReference type="AlphaFoldDB" id="B4LK75"/>
<name>B4LK75_DROVI</name>
<evidence type="ECO:0008006" key="5">
    <source>
        <dbReference type="Google" id="ProtNLM"/>
    </source>
</evidence>
<dbReference type="HOGENOM" id="CLU_021609_0_0_1"/>
<proteinExistence type="predicted"/>
<dbReference type="OrthoDB" id="331765at2759"/>
<evidence type="ECO:0000313" key="3">
    <source>
        <dbReference type="EMBL" id="EDW60664.2"/>
    </source>
</evidence>
<dbReference type="PANTHER" id="PTHR39944">
    <property type="match status" value="1"/>
</dbReference>
<dbReference type="eggNOG" id="ENOG502T91K">
    <property type="taxonomic scope" value="Eukaryota"/>
</dbReference>
<evidence type="ECO:0000256" key="1">
    <source>
        <dbReference type="SAM" id="Coils"/>
    </source>
</evidence>
<organism evidence="3 4">
    <name type="scientific">Drosophila virilis</name>
    <name type="common">Fruit fly</name>
    <dbReference type="NCBI Taxonomy" id="7244"/>
    <lineage>
        <taxon>Eukaryota</taxon>
        <taxon>Metazoa</taxon>
        <taxon>Ecdysozoa</taxon>
        <taxon>Arthropoda</taxon>
        <taxon>Hexapoda</taxon>
        <taxon>Insecta</taxon>
        <taxon>Pterygota</taxon>
        <taxon>Neoptera</taxon>
        <taxon>Endopterygota</taxon>
        <taxon>Diptera</taxon>
        <taxon>Brachycera</taxon>
        <taxon>Muscomorpha</taxon>
        <taxon>Ephydroidea</taxon>
        <taxon>Drosophilidae</taxon>
        <taxon>Drosophila</taxon>
    </lineage>
</organism>
<feature type="coiled-coil region" evidence="1">
    <location>
        <begin position="195"/>
        <end position="246"/>
    </location>
</feature>
<dbReference type="EMBL" id="CH940648">
    <property type="protein sequence ID" value="EDW60664.2"/>
    <property type="molecule type" value="Genomic_DNA"/>
</dbReference>
<sequence length="683" mass="80592">MTGNSICGAVPTHTELLNKRNTKPFVISSERFNAMLARSGKDQILNESVREEYRYKQYLKEGNDALCKCFPVKTVLSPEQEDQVHFYEMNRKVLEGSRKQQLHEQQLRNERIVKANKILESLKPSQRALRQAQIESDVIYQRQYNEALNQEISEKARQQERLDEQHCPERLIPFCNLTEQQLKAQQQEKSDTVRKQFLKDLEERQQRKLAEKEQELYEEIIEREQYKCLQKKEEQAAKELAENKREFCRRAYRESLKDKAEIKKNERICEQIEDRVICVDVTKRRYLEARSKKAFKTMQARDMSERDAWAKQICLMEKANTRKAQDLQENLEKHYEFEIEIDEARRQCQKEELSNQRRAYELEERKQAEERRRRDAEIRRFDIAERLKNQEANKRFNSTEKRRKDKATAELRDQLHCQRDEFQQRRKDQQMRISACQPDLYLQQDVEFYDQALKVISEAHTNGRPTHPLVKAVETYRRENKIDMIPKSRANRRCKIRDYCWTGYHSKADLAYKKYEQRETCRKDQATAQHQILINCIKISKIAAEKPPCKAAVSESPVKCFQRRGMPSIESVDSFDCGSNVCCADDPQPGPCPSVLEVMRTCDTNLESIRADDAPYISDTCSGSMDHKVPPNTTKAKLKHHHGQTKRTTQSLESNHSSTLSKMHQTKNHKGPPKQPNRASIWR</sequence>
<accession>B4LK75</accession>
<dbReference type="PANTHER" id="PTHR39944:SF1">
    <property type="entry name" value="CALDESMON-RELATED PROTEIN-RELATED"/>
    <property type="match status" value="1"/>
</dbReference>
<dbReference type="KEGG" id="dvi:6626660"/>